<dbReference type="Proteomes" id="UP001589710">
    <property type="component" value="Unassembled WGS sequence"/>
</dbReference>
<sequence length="123" mass="12008">MADESGMARGTADEQNPGVHPGTAPGYGVGTQAPYGYAYPSGAALPTGKATASMVLGIVGLLLVPIVAPIIALCLGVSARRMADRGEGGARGQATAGMVMGIIGCAFACLGFLVATIQAASGV</sequence>
<gene>
    <name evidence="4" type="ORF">ACFFTL_22830</name>
</gene>
<organism evidence="4 5">
    <name type="scientific">Streptomyces yanii</name>
    <dbReference type="NCBI Taxonomy" id="78510"/>
    <lineage>
        <taxon>Bacteria</taxon>
        <taxon>Bacillati</taxon>
        <taxon>Actinomycetota</taxon>
        <taxon>Actinomycetes</taxon>
        <taxon>Kitasatosporales</taxon>
        <taxon>Streptomycetaceae</taxon>
        <taxon>Streptomyces</taxon>
    </lineage>
</organism>
<evidence type="ECO:0000259" key="3">
    <source>
        <dbReference type="Pfam" id="PF13828"/>
    </source>
</evidence>
<keyword evidence="2" id="KW-1133">Transmembrane helix</keyword>
<keyword evidence="2" id="KW-0472">Membrane</keyword>
<dbReference type="InterPro" id="IPR025241">
    <property type="entry name" value="DUF4190"/>
</dbReference>
<accession>A0ABV5RCS0</accession>
<feature type="domain" description="DUF4190" evidence="3">
    <location>
        <begin position="50"/>
        <end position="109"/>
    </location>
</feature>
<keyword evidence="5" id="KW-1185">Reference proteome</keyword>
<keyword evidence="2" id="KW-0812">Transmembrane</keyword>
<dbReference type="Pfam" id="PF13828">
    <property type="entry name" value="DUF4190"/>
    <property type="match status" value="1"/>
</dbReference>
<proteinExistence type="predicted"/>
<evidence type="ECO:0000256" key="2">
    <source>
        <dbReference type="SAM" id="Phobius"/>
    </source>
</evidence>
<name>A0ABV5RCS0_9ACTN</name>
<evidence type="ECO:0000256" key="1">
    <source>
        <dbReference type="SAM" id="MobiDB-lite"/>
    </source>
</evidence>
<dbReference type="RefSeq" id="WP_345512949.1">
    <property type="nucleotide sequence ID" value="NZ_BAAAXD010000019.1"/>
</dbReference>
<feature type="transmembrane region" description="Helical" evidence="2">
    <location>
        <begin position="98"/>
        <end position="120"/>
    </location>
</feature>
<feature type="transmembrane region" description="Helical" evidence="2">
    <location>
        <begin position="54"/>
        <end position="77"/>
    </location>
</feature>
<dbReference type="EMBL" id="JBHMCG010000097">
    <property type="protein sequence ID" value="MFB9575047.1"/>
    <property type="molecule type" value="Genomic_DNA"/>
</dbReference>
<protein>
    <submittedName>
        <fullName evidence="4">DUF4190 domain-containing protein</fullName>
    </submittedName>
</protein>
<comment type="caution">
    <text evidence="4">The sequence shown here is derived from an EMBL/GenBank/DDBJ whole genome shotgun (WGS) entry which is preliminary data.</text>
</comment>
<evidence type="ECO:0000313" key="4">
    <source>
        <dbReference type="EMBL" id="MFB9575047.1"/>
    </source>
</evidence>
<reference evidence="4 5" key="1">
    <citation type="submission" date="2024-09" db="EMBL/GenBank/DDBJ databases">
        <authorList>
            <person name="Sun Q."/>
            <person name="Mori K."/>
        </authorList>
    </citation>
    <scope>NUCLEOTIDE SEQUENCE [LARGE SCALE GENOMIC DNA]</scope>
    <source>
        <strain evidence="4 5">JCM 3331</strain>
    </source>
</reference>
<evidence type="ECO:0000313" key="5">
    <source>
        <dbReference type="Proteomes" id="UP001589710"/>
    </source>
</evidence>
<feature type="region of interest" description="Disordered" evidence="1">
    <location>
        <begin position="1"/>
        <end position="27"/>
    </location>
</feature>